<protein>
    <submittedName>
        <fullName evidence="1">Uncharacterized protein</fullName>
    </submittedName>
</protein>
<accession>A0A518K9U8</accession>
<gene>
    <name evidence="1" type="ORF">Spa11_27570</name>
</gene>
<reference evidence="1 2" key="1">
    <citation type="submission" date="2019-02" db="EMBL/GenBank/DDBJ databases">
        <title>Deep-cultivation of Planctomycetes and their phenomic and genomic characterization uncovers novel biology.</title>
        <authorList>
            <person name="Wiegand S."/>
            <person name="Jogler M."/>
            <person name="Boedeker C."/>
            <person name="Pinto D."/>
            <person name="Vollmers J."/>
            <person name="Rivas-Marin E."/>
            <person name="Kohn T."/>
            <person name="Peeters S.H."/>
            <person name="Heuer A."/>
            <person name="Rast P."/>
            <person name="Oberbeckmann S."/>
            <person name="Bunk B."/>
            <person name="Jeske O."/>
            <person name="Meyerdierks A."/>
            <person name="Storesund J.E."/>
            <person name="Kallscheuer N."/>
            <person name="Luecker S."/>
            <person name="Lage O.M."/>
            <person name="Pohl T."/>
            <person name="Merkel B.J."/>
            <person name="Hornburger P."/>
            <person name="Mueller R.-W."/>
            <person name="Bruemmer F."/>
            <person name="Labrenz M."/>
            <person name="Spormann A.M."/>
            <person name="Op den Camp H."/>
            <person name="Overmann J."/>
            <person name="Amann R."/>
            <person name="Jetten M.S.M."/>
            <person name="Mascher T."/>
            <person name="Medema M.H."/>
            <person name="Devos D.P."/>
            <person name="Kaster A.-K."/>
            <person name="Ovreas L."/>
            <person name="Rohde M."/>
            <person name="Galperin M.Y."/>
            <person name="Jogler C."/>
        </authorList>
    </citation>
    <scope>NUCLEOTIDE SEQUENCE [LARGE SCALE GENOMIC DNA]</scope>
    <source>
        <strain evidence="1 2">Spa11</strain>
    </source>
</reference>
<name>A0A518K9U8_9BACT</name>
<dbReference type="EMBL" id="CP036349">
    <property type="protein sequence ID" value="QDV74553.1"/>
    <property type="molecule type" value="Genomic_DNA"/>
</dbReference>
<sequence>MTPRHQYAACARCTVKLFAPQPVDACPRCGWPMLAASDVRPPWDGRAARGGGRSILSPRHSARCDLRAALDDQKDGSPPMRPEAQALIETLARRCRVLTIHQAAAAFYGGRRRPVESAYSAVQTLQKHGLVSTLRGSLGVVDPVAPLLRWGLTDGKPNLATIAWANERRWRDAKPRPTLCVFATDKGRLAFGGACRPSRDHEREHDLAVAAVYLQLLGSVGVAAWRHEDAFPPRAGERPDATYERDGETVTVEVLGRGYTRQKIEAVWRAYRDGPLELW</sequence>
<proteinExistence type="predicted"/>
<dbReference type="KEGG" id="bmei:Spa11_27570"/>
<evidence type="ECO:0000313" key="2">
    <source>
        <dbReference type="Proteomes" id="UP000316426"/>
    </source>
</evidence>
<dbReference type="AlphaFoldDB" id="A0A518K9U8"/>
<evidence type="ECO:0000313" key="1">
    <source>
        <dbReference type="EMBL" id="QDV74553.1"/>
    </source>
</evidence>
<dbReference type="Proteomes" id="UP000316426">
    <property type="component" value="Chromosome"/>
</dbReference>
<keyword evidence="2" id="KW-1185">Reference proteome</keyword>
<organism evidence="1 2">
    <name type="scientific">Botrimarina mediterranea</name>
    <dbReference type="NCBI Taxonomy" id="2528022"/>
    <lineage>
        <taxon>Bacteria</taxon>
        <taxon>Pseudomonadati</taxon>
        <taxon>Planctomycetota</taxon>
        <taxon>Planctomycetia</taxon>
        <taxon>Pirellulales</taxon>
        <taxon>Lacipirellulaceae</taxon>
        <taxon>Botrimarina</taxon>
    </lineage>
</organism>